<evidence type="ECO:0000256" key="2">
    <source>
        <dbReference type="ARBA" id="ARBA00022771"/>
    </source>
</evidence>
<evidence type="ECO:0000259" key="4">
    <source>
        <dbReference type="Pfam" id="PF04500"/>
    </source>
</evidence>
<dbReference type="InterPro" id="IPR007588">
    <property type="entry name" value="Znf_FLYWCH"/>
</dbReference>
<sequence>SQVPFILSNNDEPQVIYENAIFNFNQKNQSTKYWLCVERECGVYIHTSLTGQFTRINGTHTHSLNLDQIAVKILRDKMKARILAVSFLIN</sequence>
<evidence type="ECO:0000256" key="3">
    <source>
        <dbReference type="ARBA" id="ARBA00022833"/>
    </source>
</evidence>
<dbReference type="Gene3D" id="2.20.25.240">
    <property type="match status" value="1"/>
</dbReference>
<organism evidence="5 6">
    <name type="scientific">Adineta steineri</name>
    <dbReference type="NCBI Taxonomy" id="433720"/>
    <lineage>
        <taxon>Eukaryota</taxon>
        <taxon>Metazoa</taxon>
        <taxon>Spiralia</taxon>
        <taxon>Gnathifera</taxon>
        <taxon>Rotifera</taxon>
        <taxon>Eurotatoria</taxon>
        <taxon>Bdelloidea</taxon>
        <taxon>Adinetida</taxon>
        <taxon>Adinetidae</taxon>
        <taxon>Adineta</taxon>
    </lineage>
</organism>
<dbReference type="GO" id="GO:0008270">
    <property type="term" value="F:zinc ion binding"/>
    <property type="evidence" value="ECO:0007669"/>
    <property type="project" value="UniProtKB-KW"/>
</dbReference>
<evidence type="ECO:0000313" key="6">
    <source>
        <dbReference type="Proteomes" id="UP000663844"/>
    </source>
</evidence>
<gene>
    <name evidence="5" type="ORF">OXD698_LOCUS45528</name>
</gene>
<reference evidence="5" key="1">
    <citation type="submission" date="2021-02" db="EMBL/GenBank/DDBJ databases">
        <authorList>
            <person name="Nowell W R."/>
        </authorList>
    </citation>
    <scope>NUCLEOTIDE SEQUENCE</scope>
</reference>
<accession>A0A820H4D0</accession>
<evidence type="ECO:0000313" key="5">
    <source>
        <dbReference type="EMBL" id="CAF4289800.1"/>
    </source>
</evidence>
<dbReference type="EMBL" id="CAJOAZ010015186">
    <property type="protein sequence ID" value="CAF4289800.1"/>
    <property type="molecule type" value="Genomic_DNA"/>
</dbReference>
<dbReference type="AlphaFoldDB" id="A0A820H4D0"/>
<feature type="non-terminal residue" evidence="5">
    <location>
        <position position="1"/>
    </location>
</feature>
<name>A0A820H4D0_9BILA</name>
<keyword evidence="3" id="KW-0862">Zinc</keyword>
<evidence type="ECO:0000256" key="1">
    <source>
        <dbReference type="ARBA" id="ARBA00022723"/>
    </source>
</evidence>
<keyword evidence="1" id="KW-0479">Metal-binding</keyword>
<proteinExistence type="predicted"/>
<feature type="domain" description="FLYWCH-type" evidence="4">
    <location>
        <begin position="5"/>
        <end position="62"/>
    </location>
</feature>
<protein>
    <recommendedName>
        <fullName evidence="4">FLYWCH-type domain-containing protein</fullName>
    </recommendedName>
</protein>
<dbReference type="Proteomes" id="UP000663844">
    <property type="component" value="Unassembled WGS sequence"/>
</dbReference>
<comment type="caution">
    <text evidence="5">The sequence shown here is derived from an EMBL/GenBank/DDBJ whole genome shotgun (WGS) entry which is preliminary data.</text>
</comment>
<keyword evidence="2" id="KW-0863">Zinc-finger</keyword>
<dbReference type="Pfam" id="PF04500">
    <property type="entry name" value="FLYWCH"/>
    <property type="match status" value="1"/>
</dbReference>